<reference evidence="32" key="1">
    <citation type="submission" date="2015-10" db="EMBL/GenBank/DDBJ databases">
        <title>FRAMA: From RNA-seq data to annotated mRNA assemblies.</title>
        <authorList>
            <person name="Bens M."/>
            <person name="Sahm A."/>
            <person name="Jahn N."/>
            <person name="Morhart M."/>
            <person name="Holtze S."/>
            <person name="Hildebrandt T.B."/>
            <person name="Platzer M."/>
            <person name="Szafranski K."/>
        </authorList>
    </citation>
    <scope>NUCLEOTIDE SEQUENCE</scope>
    <source>
        <tissue evidence="32">Liver</tissue>
    </source>
</reference>
<dbReference type="GO" id="GO:0005789">
    <property type="term" value="C:endoplasmic reticulum membrane"/>
    <property type="evidence" value="ECO:0007669"/>
    <property type="project" value="UniProtKB-SubCell"/>
</dbReference>
<evidence type="ECO:0000256" key="13">
    <source>
        <dbReference type="ARBA" id="ARBA00022832"/>
    </source>
</evidence>
<evidence type="ECO:0000256" key="27">
    <source>
        <dbReference type="ARBA" id="ARBA00048569"/>
    </source>
</evidence>
<evidence type="ECO:0000256" key="16">
    <source>
        <dbReference type="ARBA" id="ARBA00023002"/>
    </source>
</evidence>
<comment type="catalytic activity">
    <reaction evidence="26 31">
        <text>(4Z,7Z,10Z,13Z,16Z,19Z)-docosahexaenoate + reduced [NADPH--hemoprotein reductase] + O2 = 21-hydroxy-(4Z,7Z,10Z,13Z,16Z,19Z)-docosahexaenoate + oxidized [NADPH--hemoprotein reductase] + H2O + H(+)</text>
        <dbReference type="Rhea" id="RHEA:50088"/>
        <dbReference type="Rhea" id="RHEA-COMP:11964"/>
        <dbReference type="Rhea" id="RHEA-COMP:11965"/>
        <dbReference type="ChEBI" id="CHEBI:15377"/>
        <dbReference type="ChEBI" id="CHEBI:15378"/>
        <dbReference type="ChEBI" id="CHEBI:15379"/>
        <dbReference type="ChEBI" id="CHEBI:57618"/>
        <dbReference type="ChEBI" id="CHEBI:58210"/>
        <dbReference type="ChEBI" id="CHEBI:77016"/>
        <dbReference type="ChEBI" id="CHEBI:132025"/>
    </reaction>
    <physiologicalReaction direction="left-to-right" evidence="26 31">
        <dbReference type="Rhea" id="RHEA:50089"/>
    </physiologicalReaction>
</comment>
<evidence type="ECO:0000256" key="3">
    <source>
        <dbReference type="ARBA" id="ARBA00004872"/>
    </source>
</evidence>
<dbReference type="InterPro" id="IPR036396">
    <property type="entry name" value="Cyt_P450_sf"/>
</dbReference>
<dbReference type="InterPro" id="IPR050182">
    <property type="entry name" value="Cytochrome_P450_fam2"/>
</dbReference>
<dbReference type="PRINTS" id="PR00463">
    <property type="entry name" value="EP450I"/>
</dbReference>
<name>A0A0P6J393_HETGA</name>
<comment type="similarity">
    <text evidence="4 30">Belongs to the cytochrome P450 family.</text>
</comment>
<comment type="catalytic activity">
    <reaction evidence="27 31">
        <text>dodecanoate + reduced [NADPH--hemoprotein reductase] + O2 = 11-hydroxydodecanoate + oxidized [NADPH--hemoprotein reductase] + H2O + H(+)</text>
        <dbReference type="Rhea" id="RHEA:39751"/>
        <dbReference type="Rhea" id="RHEA-COMP:11964"/>
        <dbReference type="Rhea" id="RHEA-COMP:11965"/>
        <dbReference type="ChEBI" id="CHEBI:15377"/>
        <dbReference type="ChEBI" id="CHEBI:15378"/>
        <dbReference type="ChEBI" id="CHEBI:15379"/>
        <dbReference type="ChEBI" id="CHEBI:18262"/>
        <dbReference type="ChEBI" id="CHEBI:57618"/>
        <dbReference type="ChEBI" id="CHEBI:58210"/>
        <dbReference type="ChEBI" id="CHEBI:76628"/>
    </reaction>
    <physiologicalReaction direction="left-to-right" evidence="27 31">
        <dbReference type="Rhea" id="RHEA:39752"/>
    </physiologicalReaction>
</comment>
<evidence type="ECO:0000256" key="17">
    <source>
        <dbReference type="ARBA" id="ARBA00023004"/>
    </source>
</evidence>
<comment type="catalytic activity">
    <reaction evidence="23 31">
        <text>(5Z,8Z,11Z,14Z,17Z)-eicosapentaenoate + reduced [NADPH--hemoprotein reductase] + O2 = 19-hydroxy-(5Z,8Z,11Z,14Z,17Z)-eicosapentaenoate + oxidized [NADPH--hemoprotein reductase] + H2O + H(+)</text>
        <dbReference type="Rhea" id="RHEA:39787"/>
        <dbReference type="Rhea" id="RHEA-COMP:11964"/>
        <dbReference type="Rhea" id="RHEA-COMP:11965"/>
        <dbReference type="ChEBI" id="CHEBI:15377"/>
        <dbReference type="ChEBI" id="CHEBI:15378"/>
        <dbReference type="ChEBI" id="CHEBI:15379"/>
        <dbReference type="ChEBI" id="CHEBI:57618"/>
        <dbReference type="ChEBI" id="CHEBI:58210"/>
        <dbReference type="ChEBI" id="CHEBI:58562"/>
        <dbReference type="ChEBI" id="CHEBI:76636"/>
    </reaction>
    <physiologicalReaction direction="left-to-right" evidence="23 31">
        <dbReference type="Rhea" id="RHEA:39788"/>
    </physiologicalReaction>
</comment>
<keyword evidence="13 31" id="KW-0276">Fatty acid metabolism</keyword>
<dbReference type="Pfam" id="PF00067">
    <property type="entry name" value="p450"/>
    <property type="match status" value="1"/>
</dbReference>
<evidence type="ECO:0000256" key="15">
    <source>
        <dbReference type="ARBA" id="ARBA00022857"/>
    </source>
</evidence>
<evidence type="ECO:0000256" key="4">
    <source>
        <dbReference type="ARBA" id="ARBA00010617"/>
    </source>
</evidence>
<evidence type="ECO:0000256" key="10">
    <source>
        <dbReference type="ARBA" id="ARBA00022723"/>
    </source>
</evidence>
<dbReference type="PRINTS" id="PR01687">
    <property type="entry name" value="EP450ICYP2E"/>
</dbReference>
<evidence type="ECO:0000256" key="9">
    <source>
        <dbReference type="ARBA" id="ARBA00022617"/>
    </source>
</evidence>
<evidence type="ECO:0000256" key="31">
    <source>
        <dbReference type="RuleBase" id="RU368050"/>
    </source>
</evidence>
<evidence type="ECO:0000313" key="32">
    <source>
        <dbReference type="EMBL" id="JAN96844.1"/>
    </source>
</evidence>
<keyword evidence="19 31" id="KW-0443">Lipid metabolism</keyword>
<dbReference type="InterPro" id="IPR017972">
    <property type="entry name" value="Cyt_P450_CS"/>
</dbReference>
<dbReference type="CDD" id="cd20665">
    <property type="entry name" value="CYP2C-like"/>
    <property type="match status" value="1"/>
</dbReference>
<comment type="cofactor">
    <cofactor evidence="1 29 31">
        <name>heme</name>
        <dbReference type="ChEBI" id="CHEBI:30413"/>
    </cofactor>
</comment>
<evidence type="ECO:0000256" key="29">
    <source>
        <dbReference type="PIRSR" id="PIRSR602401-1"/>
    </source>
</evidence>
<comment type="subcellular location">
    <subcellularLocation>
        <location evidence="31">Endoplasmic reticulum membrane</location>
        <topology evidence="31">Peripheral membrane protein</topology>
    </subcellularLocation>
    <subcellularLocation>
        <location evidence="2 31">Microsome membrane</location>
        <topology evidence="2 31">Peripheral membrane protein</topology>
    </subcellularLocation>
    <subcellularLocation>
        <location evidence="31">Mitochondrion inner membrane</location>
        <topology evidence="31">Peripheral membrane protein</topology>
    </subcellularLocation>
</comment>
<dbReference type="InterPro" id="IPR008070">
    <property type="entry name" value="Cyt_P450_E_grp-I_CYP2E-like"/>
</dbReference>
<proteinExistence type="inferred from homology"/>
<comment type="pathway">
    <text evidence="3 31">Lipid metabolism; fatty acid metabolism.</text>
</comment>
<comment type="subunit">
    <text evidence="5 31">Interacts with chaperones HSP70 and HSP90; this interaction is required for initial targeting to mitochondria.</text>
</comment>
<gene>
    <name evidence="32" type="primary">CYP2E1</name>
</gene>
<evidence type="ECO:0000256" key="18">
    <source>
        <dbReference type="ARBA" id="ARBA00023033"/>
    </source>
</evidence>
<keyword evidence="10 29" id="KW-0479">Metal-binding</keyword>
<evidence type="ECO:0000256" key="25">
    <source>
        <dbReference type="ARBA" id="ARBA00048272"/>
    </source>
</evidence>
<dbReference type="GO" id="GO:0006805">
    <property type="term" value="P:xenobiotic metabolic process"/>
    <property type="evidence" value="ECO:0007669"/>
    <property type="project" value="TreeGrafter"/>
</dbReference>
<dbReference type="PRINTS" id="PR00385">
    <property type="entry name" value="P450"/>
</dbReference>
<evidence type="ECO:0000256" key="6">
    <source>
        <dbReference type="ARBA" id="ARBA00012109"/>
    </source>
</evidence>
<dbReference type="GO" id="GO:0008392">
    <property type="term" value="F:arachidonate epoxygenase activity"/>
    <property type="evidence" value="ECO:0007669"/>
    <property type="project" value="TreeGrafter"/>
</dbReference>
<keyword evidence="21" id="KW-0472">Membrane</keyword>
<keyword evidence="15 31" id="KW-0521">NADP</keyword>
<dbReference type="GO" id="GO:0051879">
    <property type="term" value="F:Hsp90 protein binding"/>
    <property type="evidence" value="ECO:0007669"/>
    <property type="project" value="UniProtKB-UniRule"/>
</dbReference>
<dbReference type="GO" id="GO:0005506">
    <property type="term" value="F:iron ion binding"/>
    <property type="evidence" value="ECO:0007669"/>
    <property type="project" value="UniProtKB-UniRule"/>
</dbReference>
<evidence type="ECO:0000256" key="8">
    <source>
        <dbReference type="ARBA" id="ARBA00013837"/>
    </source>
</evidence>
<evidence type="ECO:0000256" key="22">
    <source>
        <dbReference type="ARBA" id="ARBA00045616"/>
    </source>
</evidence>
<dbReference type="GO" id="GO:0016712">
    <property type="term" value="F:oxidoreductase activity, acting on paired donors, with incorporation or reduction of molecular oxygen, reduced flavin or flavoprotein as one donor, and incorporation of one atom of oxygen"/>
    <property type="evidence" value="ECO:0007669"/>
    <property type="project" value="UniProtKB-EC"/>
</dbReference>
<protein>
    <recommendedName>
        <fullName evidence="8 31">Cytochrome P450 2E1</fullName>
        <ecNumber evidence="7 31">1.14.13.n7</ecNumber>
        <ecNumber evidence="6 31">1.14.14.1</ecNumber>
    </recommendedName>
</protein>
<evidence type="ECO:0000256" key="21">
    <source>
        <dbReference type="ARBA" id="ARBA00023136"/>
    </source>
</evidence>
<keyword evidence="18 30" id="KW-0503">Monooxygenase</keyword>
<sequence length="494" mass="56738">MAVLGITLALLVWVVTLLLISIWKQIYSSWNLPPGPFPLPIIGNLLQVDIKDIPKSFTKLAKRYGPVFTLHLGSRRIVVLHGYKAVKEVLLNHKNEFSGRGEIPVFQEYKDKGIIFNNGPTWKDVRRFSLSILRDYGMGKQGNEARIQKEAGFLLQELRKTQGQPFDPTFLIGCAPCNVIADILFHSRFDYKDKTCLRLMRLFNEDFYLLSTPWLQFYNYFSDYLCYMPGSHRKVMKNLSEIKAYALERAKEHLQSLDPNCPRDVTDCLLAEMEKENQSGELSMYTMENISVTLADLFFAGTETTSTTLRYGLLILMKYPEVEEKLHEEIDRVIGPTRIPAVKDRLEMPYMDAVVHEIQRFINLVPSNLPHEATRDTMFQGYLIPKGTVVIPTLDSVLYDDQEFPDPEKFKPEHFLNESGKFKYSDYFKAFSAGKRVCVGEGLARMEVFLLLTAILQHFNLKSLVEPKDIDLKPITVGFGNIPPHYKLCLIPRS</sequence>
<keyword evidence="14 31" id="KW-0492">Microsome</keyword>
<dbReference type="InterPro" id="IPR002401">
    <property type="entry name" value="Cyt_P450_E_grp-I"/>
</dbReference>
<keyword evidence="17 29" id="KW-0408">Iron</keyword>
<dbReference type="Gene3D" id="1.10.630.10">
    <property type="entry name" value="Cytochrome P450"/>
    <property type="match status" value="1"/>
</dbReference>
<dbReference type="GO" id="GO:0005743">
    <property type="term" value="C:mitochondrial inner membrane"/>
    <property type="evidence" value="ECO:0007669"/>
    <property type="project" value="UniProtKB-SubCell"/>
</dbReference>
<evidence type="ECO:0000256" key="11">
    <source>
        <dbReference type="ARBA" id="ARBA00022792"/>
    </source>
</evidence>
<keyword evidence="16 30" id="KW-0560">Oxidoreductase</keyword>
<evidence type="ECO:0000256" key="30">
    <source>
        <dbReference type="RuleBase" id="RU000461"/>
    </source>
</evidence>
<comment type="catalytic activity">
    <reaction evidence="24 31">
        <text>tetradecanoate + reduced [NADPH--hemoprotein reductase] + O2 = 13-hydroxytetradecanoate + oxidized [NADPH--hemoprotein reductase] + H2O + H(+)</text>
        <dbReference type="Rhea" id="RHEA:50096"/>
        <dbReference type="Rhea" id="RHEA-COMP:11964"/>
        <dbReference type="Rhea" id="RHEA-COMP:11965"/>
        <dbReference type="ChEBI" id="CHEBI:15377"/>
        <dbReference type="ChEBI" id="CHEBI:15378"/>
        <dbReference type="ChEBI" id="CHEBI:15379"/>
        <dbReference type="ChEBI" id="CHEBI:30807"/>
        <dbReference type="ChEBI" id="CHEBI:57618"/>
        <dbReference type="ChEBI" id="CHEBI:58210"/>
        <dbReference type="ChEBI" id="CHEBI:132031"/>
    </reaction>
    <physiologicalReaction direction="left-to-right" evidence="24 31">
        <dbReference type="Rhea" id="RHEA:50097"/>
    </physiologicalReaction>
</comment>
<keyword evidence="12 31" id="KW-0256">Endoplasmic reticulum</keyword>
<evidence type="ECO:0000256" key="14">
    <source>
        <dbReference type="ARBA" id="ARBA00022848"/>
    </source>
</evidence>
<keyword evidence="9 29" id="KW-0349">Heme</keyword>
<comment type="activity regulation">
    <text evidence="31">The omega-1 hydroxylase activity is stimulated by cytochrome b5.</text>
</comment>
<dbReference type="GO" id="GO:0009617">
    <property type="term" value="P:response to bacterium"/>
    <property type="evidence" value="ECO:0007669"/>
    <property type="project" value="Ensembl"/>
</dbReference>
<evidence type="ECO:0000256" key="12">
    <source>
        <dbReference type="ARBA" id="ARBA00022824"/>
    </source>
</evidence>
<dbReference type="GO" id="GO:0030544">
    <property type="term" value="F:Hsp70 protein binding"/>
    <property type="evidence" value="ECO:0007669"/>
    <property type="project" value="UniProtKB-UniRule"/>
</dbReference>
<evidence type="ECO:0000256" key="5">
    <source>
        <dbReference type="ARBA" id="ARBA00011772"/>
    </source>
</evidence>
<evidence type="ECO:0000256" key="7">
    <source>
        <dbReference type="ARBA" id="ARBA00013248"/>
    </source>
</evidence>
<dbReference type="InterPro" id="IPR001128">
    <property type="entry name" value="Cyt_P450"/>
</dbReference>
<dbReference type="PANTHER" id="PTHR24300">
    <property type="entry name" value="CYTOCHROME P450 508A4-RELATED"/>
    <property type="match status" value="1"/>
</dbReference>
<evidence type="ECO:0000256" key="1">
    <source>
        <dbReference type="ARBA" id="ARBA00001971"/>
    </source>
</evidence>
<keyword evidence="11 31" id="KW-0999">Mitochondrion inner membrane</keyword>
<keyword evidence="20 31" id="KW-0496">Mitochondrion</keyword>
<dbReference type="GO" id="GO:0019373">
    <property type="term" value="P:epoxygenase P450 pathway"/>
    <property type="evidence" value="ECO:0007669"/>
    <property type="project" value="TreeGrafter"/>
</dbReference>
<comment type="catalytic activity">
    <reaction evidence="28 31">
        <text>(5Z,8Z,11Z)-eicosatrienoate + reduced [NADPH--hemoprotein reductase] + O2 = 19-hydroxy-(5Z,8Z,11Z)-eicosatrienoate + oxidized [NADPH--hemoprotein reductase] + H2O + H(+)</text>
        <dbReference type="Rhea" id="RHEA:50076"/>
        <dbReference type="Rhea" id="RHEA-COMP:11964"/>
        <dbReference type="Rhea" id="RHEA-COMP:11965"/>
        <dbReference type="ChEBI" id="CHEBI:15377"/>
        <dbReference type="ChEBI" id="CHEBI:15378"/>
        <dbReference type="ChEBI" id="CHEBI:15379"/>
        <dbReference type="ChEBI" id="CHEBI:57618"/>
        <dbReference type="ChEBI" id="CHEBI:58210"/>
        <dbReference type="ChEBI" id="CHEBI:78043"/>
        <dbReference type="ChEBI" id="CHEBI:132024"/>
    </reaction>
    <physiologicalReaction direction="left-to-right" evidence="28 31">
        <dbReference type="Rhea" id="RHEA:50077"/>
    </physiologicalReaction>
</comment>
<dbReference type="AlphaFoldDB" id="A0A0P6J393"/>
<comment type="catalytic activity">
    <reaction evidence="31">
        <text>an organic molecule + reduced [NADPH--hemoprotein reductase] + O2 = an alcohol + oxidized [NADPH--hemoprotein reductase] + H2O + H(+)</text>
        <dbReference type="Rhea" id="RHEA:17149"/>
        <dbReference type="Rhea" id="RHEA-COMP:11964"/>
        <dbReference type="Rhea" id="RHEA-COMP:11965"/>
        <dbReference type="ChEBI" id="CHEBI:15377"/>
        <dbReference type="ChEBI" id="CHEBI:15378"/>
        <dbReference type="ChEBI" id="CHEBI:15379"/>
        <dbReference type="ChEBI" id="CHEBI:30879"/>
        <dbReference type="ChEBI" id="CHEBI:57618"/>
        <dbReference type="ChEBI" id="CHEBI:58210"/>
        <dbReference type="ChEBI" id="CHEBI:142491"/>
    </reaction>
    <physiologicalReaction direction="left-to-right" evidence="31">
        <dbReference type="Rhea" id="RHEA:17150"/>
    </physiologicalReaction>
</comment>
<accession>A0A0P6J393</accession>
<dbReference type="EC" id="1.14.14.1" evidence="6 31"/>
<evidence type="ECO:0000256" key="23">
    <source>
        <dbReference type="ARBA" id="ARBA00047829"/>
    </source>
</evidence>
<feature type="binding site" description="axial binding residue" evidence="29">
    <location>
        <position position="438"/>
    </location>
    <ligand>
        <name>heme</name>
        <dbReference type="ChEBI" id="CHEBI:30413"/>
    </ligand>
    <ligandPart>
        <name>Fe</name>
        <dbReference type="ChEBI" id="CHEBI:18248"/>
    </ligandPart>
</feature>
<evidence type="ECO:0000256" key="28">
    <source>
        <dbReference type="ARBA" id="ARBA00048820"/>
    </source>
</evidence>
<organism evidence="32">
    <name type="scientific">Heterocephalus glaber</name>
    <name type="common">Naked mole rat</name>
    <dbReference type="NCBI Taxonomy" id="10181"/>
    <lineage>
        <taxon>Eukaryota</taxon>
        <taxon>Metazoa</taxon>
        <taxon>Chordata</taxon>
        <taxon>Craniata</taxon>
        <taxon>Vertebrata</taxon>
        <taxon>Euteleostomi</taxon>
        <taxon>Mammalia</taxon>
        <taxon>Eutheria</taxon>
        <taxon>Euarchontoglires</taxon>
        <taxon>Glires</taxon>
        <taxon>Rodentia</taxon>
        <taxon>Hystricomorpha</taxon>
        <taxon>Bathyergidae</taxon>
        <taxon>Heterocephalus</taxon>
    </lineage>
</organism>
<dbReference type="PANTHER" id="PTHR24300:SF356">
    <property type="entry name" value="CYTOCHROME P450 2E1"/>
    <property type="match status" value="1"/>
</dbReference>
<dbReference type="EMBL" id="GEBF01006788">
    <property type="protein sequence ID" value="JAN96844.1"/>
    <property type="molecule type" value="Transcribed_RNA"/>
</dbReference>
<dbReference type="UniPathway" id="UPA00199"/>
<dbReference type="SUPFAM" id="SSF48264">
    <property type="entry name" value="Cytochrome P450"/>
    <property type="match status" value="1"/>
</dbReference>
<dbReference type="EC" id="1.14.13.n7" evidence="7 31"/>
<evidence type="ECO:0000256" key="26">
    <source>
        <dbReference type="ARBA" id="ARBA00048320"/>
    </source>
</evidence>
<dbReference type="GO" id="GO:0020037">
    <property type="term" value="F:heme binding"/>
    <property type="evidence" value="ECO:0007669"/>
    <property type="project" value="UniProtKB-UniRule"/>
</dbReference>
<evidence type="ECO:0000256" key="20">
    <source>
        <dbReference type="ARBA" id="ARBA00023128"/>
    </source>
</evidence>
<evidence type="ECO:0000256" key="19">
    <source>
        <dbReference type="ARBA" id="ARBA00023098"/>
    </source>
</evidence>
<evidence type="ECO:0000256" key="24">
    <source>
        <dbReference type="ARBA" id="ARBA00048031"/>
    </source>
</evidence>
<comment type="function">
    <text evidence="22 31">A cytochrome P450 monooxygenase involved in the metabolism of fatty acids. Mechanistically, uses molecular oxygen inserting one oxygen atom into a substrate, and reducing the second into a water molecule, with two electrons provided by NADPH via cytochrome P450 reductase (NADPH--hemoprotein reductase). Catalyzes the hydroxylation of carbon-hydrogen bonds. Hydroxylates fatty acids specifically at the omega-1 position displaying the highest catalytic activity for saturated fatty acids. May be involved in the oxidative metabolism of xenobiotics.</text>
</comment>
<dbReference type="PROSITE" id="PS00086">
    <property type="entry name" value="CYTOCHROME_P450"/>
    <property type="match status" value="1"/>
</dbReference>
<comment type="catalytic activity">
    <reaction evidence="25">
        <text>an organic molecule + reduced [NADPH--hemoprotein reductase] + O2 = an alcohol + oxidized [NADPH--hemoprotein reductase] + H2O + H(+)</text>
        <dbReference type="Rhea" id="RHEA:17149"/>
        <dbReference type="Rhea" id="RHEA-COMP:11964"/>
        <dbReference type="Rhea" id="RHEA-COMP:11965"/>
        <dbReference type="ChEBI" id="CHEBI:15377"/>
        <dbReference type="ChEBI" id="CHEBI:15378"/>
        <dbReference type="ChEBI" id="CHEBI:15379"/>
        <dbReference type="ChEBI" id="CHEBI:30879"/>
        <dbReference type="ChEBI" id="CHEBI:57618"/>
        <dbReference type="ChEBI" id="CHEBI:58210"/>
        <dbReference type="ChEBI" id="CHEBI:142491"/>
        <dbReference type="EC" id="1.14.14.1"/>
    </reaction>
    <physiologicalReaction direction="left-to-right" evidence="25">
        <dbReference type="Rhea" id="RHEA:17150"/>
    </physiologicalReaction>
</comment>
<evidence type="ECO:0000256" key="2">
    <source>
        <dbReference type="ARBA" id="ARBA00004174"/>
    </source>
</evidence>
<dbReference type="FunFam" id="1.10.630.10:FF:000001">
    <property type="entry name" value="Cytochrome P450, family 2"/>
    <property type="match status" value="1"/>
</dbReference>